<dbReference type="Gene3D" id="3.60.21.10">
    <property type="match status" value="1"/>
</dbReference>
<dbReference type="InterPro" id="IPR029052">
    <property type="entry name" value="Metallo-depent_PP-like"/>
</dbReference>
<organism evidence="2 3">
    <name type="scientific">Cryobacterium breve</name>
    <dbReference type="NCBI Taxonomy" id="1259258"/>
    <lineage>
        <taxon>Bacteria</taxon>
        <taxon>Bacillati</taxon>
        <taxon>Actinomycetota</taxon>
        <taxon>Actinomycetes</taxon>
        <taxon>Micrococcales</taxon>
        <taxon>Microbacteriaceae</taxon>
        <taxon>Cryobacterium</taxon>
    </lineage>
</organism>
<dbReference type="RefSeq" id="WP_281533637.1">
    <property type="nucleotide sequence ID" value="NZ_CP075584.1"/>
</dbReference>
<protein>
    <submittedName>
        <fullName evidence="2">Metallophosphoesterase</fullName>
    </submittedName>
</protein>
<dbReference type="EMBL" id="CP075584">
    <property type="protein sequence ID" value="WBM79126.1"/>
    <property type="molecule type" value="Genomic_DNA"/>
</dbReference>
<reference evidence="2 3" key="1">
    <citation type="submission" date="2021-05" db="EMBL/GenBank/DDBJ databases">
        <authorList>
            <person name="Kumar R."/>
            <person name="Kumar A."/>
            <person name="Mukhia S."/>
        </authorList>
    </citation>
    <scope>NUCLEOTIDE SEQUENCE [LARGE SCALE GENOMIC DNA]</scope>
    <source>
        <strain evidence="2 3">ERMR7:08</strain>
    </source>
</reference>
<proteinExistence type="predicted"/>
<name>A0ABY7N9E6_9MICO</name>
<sequence>MTLSTDLSLPGETRVAIAGDWHANTFWVQRAIPLLARQAPGIRTILHVGDFAFWPGPEGQSFLDTVDYWCRSAGIERVLVTPGNHEDWDRLDAEFAQHPGEAVRFSKVVWALPRGYRFTLGSRTLLSFGGGASLDYASRRIGKTWWLSEAPTDDDVAYAIAGGPVDVLITHEPINGGTVAVEMTLGSNPFGWSDKALVYAAASRDRVTKVWEAVHPSVLTHGHMHLADQIELDDGRRVYSLANDGEDRNLGVLDLMDLGWTWVG</sequence>
<keyword evidence="3" id="KW-1185">Reference proteome</keyword>
<evidence type="ECO:0000259" key="1">
    <source>
        <dbReference type="Pfam" id="PF00149"/>
    </source>
</evidence>
<accession>A0ABY7N9E6</accession>
<dbReference type="SUPFAM" id="SSF56300">
    <property type="entry name" value="Metallo-dependent phosphatases"/>
    <property type="match status" value="1"/>
</dbReference>
<gene>
    <name evidence="2" type="ORF">KIV56_11550</name>
</gene>
<feature type="domain" description="Calcineurin-like phosphoesterase" evidence="1">
    <location>
        <begin position="14"/>
        <end position="225"/>
    </location>
</feature>
<dbReference type="Proteomes" id="UP001212421">
    <property type="component" value="Chromosome"/>
</dbReference>
<dbReference type="InterPro" id="IPR004843">
    <property type="entry name" value="Calcineurin-like_PHP"/>
</dbReference>
<dbReference type="Pfam" id="PF00149">
    <property type="entry name" value="Metallophos"/>
    <property type="match status" value="1"/>
</dbReference>
<evidence type="ECO:0000313" key="3">
    <source>
        <dbReference type="Proteomes" id="UP001212421"/>
    </source>
</evidence>
<evidence type="ECO:0000313" key="2">
    <source>
        <dbReference type="EMBL" id="WBM79126.1"/>
    </source>
</evidence>